<proteinExistence type="predicted"/>
<evidence type="ECO:0000313" key="1">
    <source>
        <dbReference type="EMBL" id="AYV82783.1"/>
    </source>
</evidence>
<dbReference type="EMBL" id="MK072384">
    <property type="protein sequence ID" value="AYV82783.1"/>
    <property type="molecule type" value="Genomic_DNA"/>
</dbReference>
<gene>
    <name evidence="1" type="ORF">Hyperionvirus2_151</name>
</gene>
<protein>
    <submittedName>
        <fullName evidence="1">Uncharacterized protein</fullName>
    </submittedName>
</protein>
<sequence>MCTKLVGFHVVANTYGIFPIYSRCCHRCGKGLGLDEYSISLADFDVLKRGPKEVRKLSAPEIARLRSLLPKEKKGKDLVGRGTCSCEVGPKSVTTGGVERKIRVDSYCSCRKTKIISAFRGESWCCPFCRDIICGSACFLQHIKYNHDWGKFNDSYEWCPLCGEVLLRGAYDGKVSYEELRSYVQGDDSIGNSKLWKEMLEKYAIKNSLCSRCSRWDEKEVLKIPERLIWVVGEMKIYPLDGWVPPNVMQDTIRLYNLAPEKNLDDNGQFFVDLLKHQMFEEIKDSGLDNHSGDEYGLVWYYHVVWDRMLYTATYGEMRRLRTPEEMKETPIHGGKVLGIMRAEIGLLEEGLIETKIIPPLCNIVRGYLGWQLWNMERLLSRIHADVIRYAPSLATLLAVIGTRHLIWDGAISNFYRLKSG</sequence>
<organism evidence="1">
    <name type="scientific">Hyperionvirus sp</name>
    <dbReference type="NCBI Taxonomy" id="2487770"/>
    <lineage>
        <taxon>Viruses</taxon>
        <taxon>Varidnaviria</taxon>
        <taxon>Bamfordvirae</taxon>
        <taxon>Nucleocytoviricota</taxon>
        <taxon>Megaviricetes</taxon>
        <taxon>Imitervirales</taxon>
        <taxon>Mimiviridae</taxon>
        <taxon>Klosneuvirinae</taxon>
    </lineage>
</organism>
<name>A0A3G5AAA3_9VIRU</name>
<accession>A0A3G5AAA3</accession>
<reference evidence="1" key="1">
    <citation type="submission" date="2018-10" db="EMBL/GenBank/DDBJ databases">
        <title>Hidden diversity of soil giant viruses.</title>
        <authorList>
            <person name="Schulz F."/>
            <person name="Alteio L."/>
            <person name="Goudeau D."/>
            <person name="Ryan E.M."/>
            <person name="Malmstrom R.R."/>
            <person name="Blanchard J."/>
            <person name="Woyke T."/>
        </authorList>
    </citation>
    <scope>NUCLEOTIDE SEQUENCE</scope>
    <source>
        <strain evidence="1">HYV1</strain>
    </source>
</reference>